<protein>
    <submittedName>
        <fullName evidence="2">Uncharacterized protein</fullName>
    </submittedName>
</protein>
<name>A0A8D9E839_9HEMI</name>
<evidence type="ECO:0000313" key="2">
    <source>
        <dbReference type="EMBL" id="CAG6744041.1"/>
    </source>
</evidence>
<evidence type="ECO:0000256" key="1">
    <source>
        <dbReference type="SAM" id="Phobius"/>
    </source>
</evidence>
<dbReference type="EMBL" id="HBUF01458379">
    <property type="protein sequence ID" value="CAG6744041.1"/>
    <property type="molecule type" value="Transcribed_RNA"/>
</dbReference>
<reference evidence="2" key="1">
    <citation type="submission" date="2021-05" db="EMBL/GenBank/DDBJ databases">
        <authorList>
            <person name="Alioto T."/>
            <person name="Alioto T."/>
            <person name="Gomez Garrido J."/>
        </authorList>
    </citation>
    <scope>NUCLEOTIDE SEQUENCE</scope>
</reference>
<feature type="transmembrane region" description="Helical" evidence="1">
    <location>
        <begin position="31"/>
        <end position="55"/>
    </location>
</feature>
<accession>A0A8D9E839</accession>
<dbReference type="AlphaFoldDB" id="A0A8D9E839"/>
<keyword evidence="1" id="KW-0472">Membrane</keyword>
<keyword evidence="1" id="KW-1133">Transmembrane helix</keyword>
<organism evidence="2">
    <name type="scientific">Cacopsylla melanoneura</name>
    <dbReference type="NCBI Taxonomy" id="428564"/>
    <lineage>
        <taxon>Eukaryota</taxon>
        <taxon>Metazoa</taxon>
        <taxon>Ecdysozoa</taxon>
        <taxon>Arthropoda</taxon>
        <taxon>Hexapoda</taxon>
        <taxon>Insecta</taxon>
        <taxon>Pterygota</taxon>
        <taxon>Neoptera</taxon>
        <taxon>Paraneoptera</taxon>
        <taxon>Hemiptera</taxon>
        <taxon>Sternorrhyncha</taxon>
        <taxon>Psylloidea</taxon>
        <taxon>Psyllidae</taxon>
        <taxon>Psyllinae</taxon>
        <taxon>Cacopsylla</taxon>
    </lineage>
</organism>
<sequence length="101" mass="11928">MKTSTRNYFSRTILSLQKHQSFFSRPDPNNFVFSLSLILVFPILPEYQIGPLVLFEKSRLHKFRFCTTKTISYPFSPFQFLPNSIQFIDFSFIVFYPSSVP</sequence>
<keyword evidence="1" id="KW-0812">Transmembrane</keyword>
<proteinExistence type="predicted"/>